<dbReference type="OrthoDB" id="2387925at2759"/>
<dbReference type="EMBL" id="CAJPDT010000178">
    <property type="protein sequence ID" value="CAF9942294.1"/>
    <property type="molecule type" value="Genomic_DNA"/>
</dbReference>
<dbReference type="InterPro" id="IPR029063">
    <property type="entry name" value="SAM-dependent_MTases_sf"/>
</dbReference>
<keyword evidence="10" id="KW-1185">Reference proteome</keyword>
<dbReference type="GO" id="GO:0030488">
    <property type="term" value="P:tRNA methylation"/>
    <property type="evidence" value="ECO:0007669"/>
    <property type="project" value="TreeGrafter"/>
</dbReference>
<dbReference type="Pfam" id="PF02475">
    <property type="entry name" value="TRM5-TYW2_MTfase"/>
    <property type="match status" value="1"/>
</dbReference>
<dbReference type="CDD" id="cd02440">
    <property type="entry name" value="AdoMet_MTases"/>
    <property type="match status" value="1"/>
</dbReference>
<dbReference type="SUPFAM" id="SSF53335">
    <property type="entry name" value="S-adenosyl-L-methionine-dependent methyltransferases"/>
    <property type="match status" value="1"/>
</dbReference>
<reference evidence="9" key="1">
    <citation type="submission" date="2021-03" db="EMBL/GenBank/DDBJ databases">
        <authorList>
            <person name="Tagirdzhanova G."/>
        </authorList>
    </citation>
    <scope>NUCLEOTIDE SEQUENCE</scope>
</reference>
<dbReference type="PROSITE" id="PS51684">
    <property type="entry name" value="SAM_MT_TRM5_TYW2"/>
    <property type="match status" value="1"/>
</dbReference>
<dbReference type="PANTHER" id="PTHR23245">
    <property type="entry name" value="TRNA METHYLTRANSFERASE"/>
    <property type="match status" value="1"/>
</dbReference>
<comment type="caution">
    <text evidence="9">The sequence shown here is derived from an EMBL/GenBank/DDBJ whole genome shotgun (WGS) entry which is preliminary data.</text>
</comment>
<dbReference type="GO" id="GO:0005737">
    <property type="term" value="C:cytoplasm"/>
    <property type="evidence" value="ECO:0007669"/>
    <property type="project" value="TreeGrafter"/>
</dbReference>
<feature type="domain" description="SAM-dependent methyltransferase TRM5/TYW2-type" evidence="8">
    <location>
        <begin position="227"/>
        <end position="530"/>
    </location>
</feature>
<evidence type="ECO:0000259" key="8">
    <source>
        <dbReference type="PROSITE" id="PS51684"/>
    </source>
</evidence>
<dbReference type="GO" id="GO:0102522">
    <property type="term" value="F:tRNA 4-demethylwyosine alpha-amino-alpha-carboxypropyltransferase activity"/>
    <property type="evidence" value="ECO:0007669"/>
    <property type="project" value="UniProtKB-EC"/>
</dbReference>
<proteinExistence type="predicted"/>
<dbReference type="InterPro" id="IPR056743">
    <property type="entry name" value="TRM5-TYW2-like_MTfase"/>
</dbReference>
<sequence>MQSHGPGSLSSHRNSRLADQNSKSRITLLVPKTLVKKVKDAIEVHRKLEKKVKIRQATLEELKAHSKGIAIESSPDAFLIPTKLFVGKEQIDSDTSSAKQDLLQSLGLADCQSEIGIVEVKQAHDTHGFLGPERGSKDGPCPHEPYASEIFSKNPLARTIGLWLDQLPHEHSELAFARDIVLSYTWTYMIYPPLLLLPPTAPSDLSSIFASKDRSLPKDLSSLWCLLSRELKTSHIALNAPILPNASKEASAQGGGHPQANVLRSPTGLAPLYGDFGPALPVDFSPSTTDFASAFWCTAQQNGIFQTWAPRYTMFSRGNISEKARILRLKTLTTKQVGSEPMETSAVDLYAGIGYFAFSYAKAGVGKVLCWEINPWSVEGLRRGAKRNRWGVEVIKDGQASKETADEEARLIVFQESNEHAARRMSTLKDKIPLVRHVNCGLLPSSKDSWEVAVQMLGPAGGWIHVHENIAKKDIEARIEEIVGIFDRLVMNHCFCKPEEQWKVECEHVEQVKSYAPGVMHYVLDISISPKQQPVMQA</sequence>
<dbReference type="Gene3D" id="3.40.50.150">
    <property type="entry name" value="Vaccinia Virus protein VP39"/>
    <property type="match status" value="1"/>
</dbReference>
<accession>A0A8H3J7X4</accession>
<keyword evidence="3" id="KW-0808">Transferase</keyword>
<evidence type="ECO:0000256" key="5">
    <source>
        <dbReference type="ARBA" id="ARBA00022694"/>
    </source>
</evidence>
<dbReference type="EC" id="2.5.1.114" evidence="2"/>
<name>A0A8H3J7X4_9LECA</name>
<dbReference type="InterPro" id="IPR030382">
    <property type="entry name" value="MeTrfase_TRM5/TYW2"/>
</dbReference>
<dbReference type="GO" id="GO:0031591">
    <property type="term" value="P:wybutosine biosynthetic process"/>
    <property type="evidence" value="ECO:0007669"/>
    <property type="project" value="TreeGrafter"/>
</dbReference>
<dbReference type="PANTHER" id="PTHR23245:SF25">
    <property type="entry name" value="TRNA WYBUTOSINE-SYNTHESIZING PROTEIN 2 HOMOLOG"/>
    <property type="match status" value="1"/>
</dbReference>
<protein>
    <recommendedName>
        <fullName evidence="2">tRNA(Phe) (4-demethylwyosine(37)-C(7)) aminocarboxypropyltransferase</fullName>
        <ecNumber evidence="2">2.5.1.114</ecNumber>
    </recommendedName>
</protein>
<feature type="region of interest" description="Disordered" evidence="7">
    <location>
        <begin position="1"/>
        <end position="22"/>
    </location>
</feature>
<evidence type="ECO:0000256" key="4">
    <source>
        <dbReference type="ARBA" id="ARBA00022691"/>
    </source>
</evidence>
<evidence type="ECO:0000256" key="7">
    <source>
        <dbReference type="SAM" id="MobiDB-lite"/>
    </source>
</evidence>
<gene>
    <name evidence="9" type="ORF">IMSHALPRED_003461</name>
</gene>
<keyword evidence="5" id="KW-0819">tRNA processing</keyword>
<dbReference type="AlphaFoldDB" id="A0A8H3J7X4"/>
<comment type="pathway">
    <text evidence="1">tRNA modification; wybutosine-tRNA(Phe) biosynthesis.</text>
</comment>
<comment type="catalytic activity">
    <reaction evidence="6">
        <text>4-demethylwyosine(37) in tRNA(Phe) + S-adenosyl-L-methionine = 4-demethyl-7-[(3S)-3-amino-3-carboxypropyl]wyosine(37) in tRNA(Phe) + S-methyl-5'-thioadenosine + H(+)</text>
        <dbReference type="Rhea" id="RHEA:36355"/>
        <dbReference type="Rhea" id="RHEA-COMP:10164"/>
        <dbReference type="Rhea" id="RHEA-COMP:10378"/>
        <dbReference type="ChEBI" id="CHEBI:15378"/>
        <dbReference type="ChEBI" id="CHEBI:17509"/>
        <dbReference type="ChEBI" id="CHEBI:59789"/>
        <dbReference type="ChEBI" id="CHEBI:64315"/>
        <dbReference type="ChEBI" id="CHEBI:73550"/>
        <dbReference type="EC" id="2.5.1.114"/>
    </reaction>
</comment>
<evidence type="ECO:0000313" key="9">
    <source>
        <dbReference type="EMBL" id="CAF9942294.1"/>
    </source>
</evidence>
<dbReference type="GO" id="GO:0008175">
    <property type="term" value="F:tRNA methyltransferase activity"/>
    <property type="evidence" value="ECO:0007669"/>
    <property type="project" value="TreeGrafter"/>
</dbReference>
<evidence type="ECO:0000313" key="10">
    <source>
        <dbReference type="Proteomes" id="UP000664534"/>
    </source>
</evidence>
<keyword evidence="4" id="KW-0949">S-adenosyl-L-methionine</keyword>
<evidence type="ECO:0000256" key="6">
    <source>
        <dbReference type="ARBA" id="ARBA00049400"/>
    </source>
</evidence>
<evidence type="ECO:0000256" key="1">
    <source>
        <dbReference type="ARBA" id="ARBA00004797"/>
    </source>
</evidence>
<dbReference type="Proteomes" id="UP000664534">
    <property type="component" value="Unassembled WGS sequence"/>
</dbReference>
<evidence type="ECO:0000256" key="3">
    <source>
        <dbReference type="ARBA" id="ARBA00022679"/>
    </source>
</evidence>
<evidence type="ECO:0000256" key="2">
    <source>
        <dbReference type="ARBA" id="ARBA00012265"/>
    </source>
</evidence>
<organism evidence="9 10">
    <name type="scientific">Imshaugia aleurites</name>
    <dbReference type="NCBI Taxonomy" id="172621"/>
    <lineage>
        <taxon>Eukaryota</taxon>
        <taxon>Fungi</taxon>
        <taxon>Dikarya</taxon>
        <taxon>Ascomycota</taxon>
        <taxon>Pezizomycotina</taxon>
        <taxon>Lecanoromycetes</taxon>
        <taxon>OSLEUM clade</taxon>
        <taxon>Lecanoromycetidae</taxon>
        <taxon>Lecanorales</taxon>
        <taxon>Lecanorineae</taxon>
        <taxon>Parmeliaceae</taxon>
        <taxon>Imshaugia</taxon>
    </lineage>
</organism>